<keyword evidence="2" id="KW-1185">Reference proteome</keyword>
<name>Q31N01_SYNE7</name>
<dbReference type="BioCyc" id="SYNEL:SYNPCC7942_1538-MONOMER"/>
<evidence type="ECO:0000313" key="1">
    <source>
        <dbReference type="EMBL" id="ABB57568.1"/>
    </source>
</evidence>
<dbReference type="EMBL" id="CP000100">
    <property type="protein sequence ID" value="ABB57568.1"/>
    <property type="molecule type" value="Genomic_DNA"/>
</dbReference>
<dbReference type="Proteomes" id="UP000889800">
    <property type="component" value="Chromosome"/>
</dbReference>
<evidence type="ECO:0000313" key="2">
    <source>
        <dbReference type="Proteomes" id="UP000889800"/>
    </source>
</evidence>
<dbReference type="KEGG" id="syf:Synpcc7942_1538"/>
<gene>
    <name evidence="1" type="ordered locus">Synpcc7942_1538</name>
</gene>
<dbReference type="PaxDb" id="1140-Synpcc7942_1538"/>
<sequence length="132" mass="15016">MLLLNSFLKNWMAVVCILSTAACTSNQSGKLFESVQPARGSGNSQQTIVIDVENKYKIARQQGDLEQICKRAQLTASTYFYIQGYDSTTHQFWKSIESRDCKAFQAEESRMLKEEAIQMISPFRSVMNQTID</sequence>
<dbReference type="HOGENOM" id="CLU_1916029_0_0_3"/>
<proteinExistence type="predicted"/>
<dbReference type="STRING" id="1140.Synpcc7942_1538"/>
<protein>
    <submittedName>
        <fullName evidence="1">Uncharacterized protein</fullName>
    </submittedName>
</protein>
<accession>Q31N01</accession>
<organism evidence="1 2">
    <name type="scientific">Synechococcus elongatus (strain ATCC 33912 / PCC 7942 / FACHB-805)</name>
    <name type="common">Anacystis nidulans R2</name>
    <dbReference type="NCBI Taxonomy" id="1140"/>
    <lineage>
        <taxon>Bacteria</taxon>
        <taxon>Bacillati</taxon>
        <taxon>Cyanobacteriota</taxon>
        <taxon>Cyanophyceae</taxon>
        <taxon>Synechococcales</taxon>
        <taxon>Synechococcaceae</taxon>
        <taxon>Synechococcus</taxon>
    </lineage>
</organism>
<dbReference type="AlphaFoldDB" id="Q31N01"/>
<reference evidence="2" key="1">
    <citation type="submission" date="2005-08" db="EMBL/GenBank/DDBJ databases">
        <title>Complete sequence of chromosome 1 of Synechococcus elongatus PCC 7942.</title>
        <authorList>
            <consortium name="US DOE Joint Genome Institute"/>
            <person name="Copeland A."/>
            <person name="Lucas S."/>
            <person name="Lapidus A."/>
            <person name="Barry K."/>
            <person name="Detter J.C."/>
            <person name="Glavina T."/>
            <person name="Hammon N."/>
            <person name="Israni S."/>
            <person name="Pitluck S."/>
            <person name="Schmutz J."/>
            <person name="Larimer F."/>
            <person name="Land M."/>
            <person name="Kyrpides N."/>
            <person name="Lykidis A."/>
            <person name="Richardson P."/>
        </authorList>
    </citation>
    <scope>NUCLEOTIDE SEQUENCE [LARGE SCALE GENOMIC DNA]</scope>
    <source>
        <strain evidence="2">ATCC 33912 / PCC 7942 / FACHB-805</strain>
    </source>
</reference>